<dbReference type="InterPro" id="IPR036322">
    <property type="entry name" value="WD40_repeat_dom_sf"/>
</dbReference>
<dbReference type="GO" id="GO:0005737">
    <property type="term" value="C:cytoplasm"/>
    <property type="evidence" value="ECO:0007669"/>
    <property type="project" value="TreeGrafter"/>
</dbReference>
<dbReference type="InterPro" id="IPR032914">
    <property type="entry name" value="Vam6/VPS39/TRAP1"/>
</dbReference>
<feature type="region of interest" description="Disordered" evidence="1">
    <location>
        <begin position="300"/>
        <end position="354"/>
    </location>
</feature>
<dbReference type="Proteomes" id="UP000816034">
    <property type="component" value="Unassembled WGS sequence"/>
</dbReference>
<dbReference type="AlphaFoldDB" id="A0AA88GNX6"/>
<dbReference type="GO" id="GO:0034058">
    <property type="term" value="P:endosomal vesicle fusion"/>
    <property type="evidence" value="ECO:0007669"/>
    <property type="project" value="TreeGrafter"/>
</dbReference>
<gene>
    <name evidence="3" type="ORF">C9374_006394</name>
</gene>
<reference evidence="3 4" key="1">
    <citation type="journal article" date="2018" name="BMC Genomics">
        <title>The genome of Naegleria lovaniensis, the basis for a comparative approach to unravel pathogenicity factors of the human pathogenic amoeba N. fowleri.</title>
        <authorList>
            <person name="Liechti N."/>
            <person name="Schurch N."/>
            <person name="Bruggmann R."/>
            <person name="Wittwer M."/>
        </authorList>
    </citation>
    <scope>NUCLEOTIDE SEQUENCE [LARGE SCALE GENOMIC DNA]</scope>
    <source>
        <strain evidence="3 4">ATCC 30569</strain>
    </source>
</reference>
<dbReference type="InterPro" id="IPR019453">
    <property type="entry name" value="VPS39/TGFA1_Znf"/>
</dbReference>
<name>A0AA88GNX6_NAELO</name>
<dbReference type="GO" id="GO:0006914">
    <property type="term" value="P:autophagy"/>
    <property type="evidence" value="ECO:0007669"/>
    <property type="project" value="TreeGrafter"/>
</dbReference>
<evidence type="ECO:0000256" key="1">
    <source>
        <dbReference type="SAM" id="MobiDB-lite"/>
    </source>
</evidence>
<dbReference type="PANTHER" id="PTHR12894:SF27">
    <property type="entry name" value="TRANSFORMING GROWTH FACTOR-BETA RECEPTOR-ASSOCIATED PROTEIN 1"/>
    <property type="match status" value="1"/>
</dbReference>
<protein>
    <recommendedName>
        <fullName evidence="2">Vacuolar sorting protein 39/Transforming growth factor beta receptor-associated zinc finger domain-containing protein</fullName>
    </recommendedName>
</protein>
<dbReference type="SUPFAM" id="SSF50978">
    <property type="entry name" value="WD40 repeat-like"/>
    <property type="match status" value="1"/>
</dbReference>
<keyword evidence="4" id="KW-1185">Reference proteome</keyword>
<dbReference type="Pfam" id="PF10367">
    <property type="entry name" value="zf-Vps39_C"/>
    <property type="match status" value="1"/>
</dbReference>
<dbReference type="GO" id="GO:0016020">
    <property type="term" value="C:membrane"/>
    <property type="evidence" value="ECO:0007669"/>
    <property type="project" value="TreeGrafter"/>
</dbReference>
<evidence type="ECO:0000313" key="3">
    <source>
        <dbReference type="EMBL" id="KAG2381405.1"/>
    </source>
</evidence>
<feature type="domain" description="Vacuolar sorting protein 39/Transforming growth factor beta receptor-associated zinc finger" evidence="2">
    <location>
        <begin position="1058"/>
        <end position="1093"/>
    </location>
</feature>
<dbReference type="RefSeq" id="XP_044547085.1">
    <property type="nucleotide sequence ID" value="XM_044696249.1"/>
</dbReference>
<feature type="compositionally biased region" description="Low complexity" evidence="1">
    <location>
        <begin position="326"/>
        <end position="345"/>
    </location>
</feature>
<comment type="caution">
    <text evidence="3">The sequence shown here is derived from an EMBL/GenBank/DDBJ whole genome shotgun (WGS) entry which is preliminary data.</text>
</comment>
<evidence type="ECO:0000259" key="2">
    <source>
        <dbReference type="Pfam" id="PF10367"/>
    </source>
</evidence>
<evidence type="ECO:0000313" key="4">
    <source>
        <dbReference type="Proteomes" id="UP000816034"/>
    </source>
</evidence>
<proteinExistence type="predicted"/>
<dbReference type="EMBL" id="PYSW02000027">
    <property type="protein sequence ID" value="KAG2381405.1"/>
    <property type="molecule type" value="Genomic_DNA"/>
</dbReference>
<organism evidence="3 4">
    <name type="scientific">Naegleria lovaniensis</name>
    <name type="common">Amoeba</name>
    <dbReference type="NCBI Taxonomy" id="51637"/>
    <lineage>
        <taxon>Eukaryota</taxon>
        <taxon>Discoba</taxon>
        <taxon>Heterolobosea</taxon>
        <taxon>Tetramitia</taxon>
        <taxon>Eutetramitia</taxon>
        <taxon>Vahlkampfiidae</taxon>
        <taxon>Naegleria</taxon>
    </lineage>
</organism>
<sequence length="1124" mass="128847">MPPATTTIFEKFDFYSLVSPQGQIKTICSVIEDHDFIFVGLGDGRVVIYKMKLDQFSAIEAEKCVSLNIDKAPIEDIQVDQKNKLVFVLNEEHNLYVFGYDPKRPTQQDFLERKAELRDKQIACIAVDKRNENQRLIVTYRSGKLRGKATIFSYKELIEDGAQEMSEIKTVDIEDSNQFTNIHEVLFVDSYFVCLFCKGAKSREVMYYKRFNLNVSPLRKFISCLPVTTKESDADEIRGTKGVYIKNSMIHLEGKATLFRSGLKLWRPCYLDGEKYYVRNASSNIAAGIHETMSSHSLSSTSVMNSSNSSNSTSITSGGIGGSTIGGSNSNSSTGNGGSNNNSSSDMEEEFNMDSTNTSIPMKEEFKYAYVNTGGAEPLSVCMCFPYVACLMNDSLDIYNLYWRESSSATKTTMQAKKVYSLPNNRDSTTIFADEHRFYVVTENSNAIRYLSPPNTEVQLRTLREELLSPQAHHLFKMKQDKNSEEFRKELMEFQFANGKANLERGRPREAFRFFLESMKQSKYLPIDDRKDIRDILRYFMYYSGSSHSQFSLIPPNFFPSSISSEPIREKLTQNFKQKKIRIGVDESIVLKEMEMNFGEHFINLLIHKTYMYLMEFLEIVHSNPKYKPDFLDQQAAVEYTLLALYALPHPDMVSKEFEDSDRKSLAYYHQSCYMSIEKVVKRKHEPGFEKYIEQLFKVLTDTKCWRHAALLAHNLGQSTQQVMNIFKTNISRDIYYDQFDGVDDVVEILSQMDGNTLLQNPSIREFISWVISLNPSKSVKIFTAPRANPPIPDLVLEFLNPFPLNMTVQYLHHIIYETKGQGISDRDLNRYHTDYALSLIDYVTLIYPNNLDKKLAPPAGAEQGHVGKYRSYLLKHIKESSRYNKEAVDKKLQTTNLNEEKISLFHVMGKHDEALTVLVKTDLKRAEEYCDTVFEEEQRSSVLLSKSGNQSSTYNPYLIRLIEITTNPTLFDEYDEESALRRMMSVLSLLQRRASDINIIEVLSVLPEHGELKQLSTFLTQAIQFTHHNNRTTLIKNELARNASMQVKARHVKATTRSVTVTSTTSCPVCEQPIGNAVFAVFPDQSVVHYRCLLSGDQDEKKEKNKNVHPKNGIDFKKFPVDF</sequence>
<dbReference type="PANTHER" id="PTHR12894">
    <property type="entry name" value="CNH DOMAIN CONTAINING"/>
    <property type="match status" value="1"/>
</dbReference>
<feature type="compositionally biased region" description="Low complexity" evidence="1">
    <location>
        <begin position="300"/>
        <end position="317"/>
    </location>
</feature>
<accession>A0AA88GNX6</accession>
<dbReference type="GeneID" id="68098848"/>